<gene>
    <name evidence="2" type="ORF">RUM43_006996</name>
    <name evidence="1" type="ORF">RUM44_001321</name>
</gene>
<evidence type="ECO:0000313" key="1">
    <source>
        <dbReference type="EMBL" id="KAK6621514.1"/>
    </source>
</evidence>
<protein>
    <recommendedName>
        <fullName evidence="5">RNA transcription, translation and transport factor protein</fullName>
    </recommendedName>
</protein>
<dbReference type="Pfam" id="PF10036">
    <property type="entry name" value="RLL"/>
    <property type="match status" value="1"/>
</dbReference>
<reference evidence="2 4" key="1">
    <citation type="submission" date="2023-10" db="EMBL/GenBank/DDBJ databases">
        <title>Genomes of two closely related lineages of the louse Polyplax serrata with different host specificities.</title>
        <authorList>
            <person name="Martinu J."/>
            <person name="Tarabai H."/>
            <person name="Stefka J."/>
            <person name="Hypsa V."/>
        </authorList>
    </citation>
    <scope>NUCLEOTIDE SEQUENCE [LARGE SCALE GENOMIC DNA]</scope>
    <source>
        <strain evidence="1">98ZLc_SE</strain>
        <strain evidence="2">HR10_N</strain>
    </source>
</reference>
<evidence type="ECO:0000313" key="2">
    <source>
        <dbReference type="EMBL" id="KAK6638729.1"/>
    </source>
</evidence>
<evidence type="ECO:0000313" key="4">
    <source>
        <dbReference type="Proteomes" id="UP001372834"/>
    </source>
</evidence>
<dbReference type="InterPro" id="IPR019265">
    <property type="entry name" value="RTRAF"/>
</dbReference>
<evidence type="ECO:0008006" key="5">
    <source>
        <dbReference type="Google" id="ProtNLM"/>
    </source>
</evidence>
<comment type="caution">
    <text evidence="2">The sequence shown here is derived from an EMBL/GenBank/DDBJ whole genome shotgun (WGS) entry which is preliminary data.</text>
</comment>
<name>A0AAN8P548_POLSC</name>
<dbReference type="EMBL" id="JAWJWE010000003">
    <property type="protein sequence ID" value="KAK6638729.1"/>
    <property type="molecule type" value="Genomic_DNA"/>
</dbReference>
<keyword evidence="3" id="KW-1185">Reference proteome</keyword>
<dbReference type="EMBL" id="JAWJWF010000047">
    <property type="protein sequence ID" value="KAK6621514.1"/>
    <property type="molecule type" value="Genomic_DNA"/>
</dbReference>
<evidence type="ECO:0000313" key="3">
    <source>
        <dbReference type="Proteomes" id="UP001359485"/>
    </source>
</evidence>
<organism evidence="2 4">
    <name type="scientific">Polyplax serrata</name>
    <name type="common">Common mouse louse</name>
    <dbReference type="NCBI Taxonomy" id="468196"/>
    <lineage>
        <taxon>Eukaryota</taxon>
        <taxon>Metazoa</taxon>
        <taxon>Ecdysozoa</taxon>
        <taxon>Arthropoda</taxon>
        <taxon>Hexapoda</taxon>
        <taxon>Insecta</taxon>
        <taxon>Pterygota</taxon>
        <taxon>Neoptera</taxon>
        <taxon>Paraneoptera</taxon>
        <taxon>Psocodea</taxon>
        <taxon>Troctomorpha</taxon>
        <taxon>Phthiraptera</taxon>
        <taxon>Anoplura</taxon>
        <taxon>Polyplacidae</taxon>
        <taxon>Polyplax</taxon>
    </lineage>
</organism>
<dbReference type="Proteomes" id="UP001359485">
    <property type="component" value="Unassembled WGS sequence"/>
</dbReference>
<sequence>MFQRKLLALDYPNANHFNITDGNEFQSLVLFLEDQRIRHYKVEDRSNLRDFKSPNWETTYRTYLSDIACPVTNKKREEELEWMLSFAVRLEYGDNTKKYQKETAENILKVDENVPKVVSENPLDGLDFNSPEFINGVNSLASTLKVAKHPDHMVTLKAISKVVRERLSPQCLKNPNSIIVKGTPFPFQEADLGFDMGDYVLNTAAKILRLLYIHNLRNLQTQINETIVAVQNIIADPKTDTKLGQVGR</sequence>
<proteinExistence type="predicted"/>
<dbReference type="AlphaFoldDB" id="A0AAN8P548"/>
<dbReference type="PANTHER" id="PTHR15924">
    <property type="entry name" value="CLE"/>
    <property type="match status" value="1"/>
</dbReference>
<dbReference type="Proteomes" id="UP001372834">
    <property type="component" value="Unassembled WGS sequence"/>
</dbReference>
<accession>A0AAN8P548</accession>